<dbReference type="InterPro" id="IPR036265">
    <property type="entry name" value="HIT-like_sf"/>
</dbReference>
<name>A0A8H7F200_AGABI</name>
<evidence type="ECO:0000256" key="2">
    <source>
        <dbReference type="ARBA" id="ARBA00022801"/>
    </source>
</evidence>
<evidence type="ECO:0000313" key="4">
    <source>
        <dbReference type="Proteomes" id="UP000629468"/>
    </source>
</evidence>
<dbReference type="EMBL" id="JABXXO010000007">
    <property type="protein sequence ID" value="KAF7773475.1"/>
    <property type="molecule type" value="Genomic_DNA"/>
</dbReference>
<protein>
    <recommendedName>
        <fullName evidence="5">HIT domain-containing protein</fullName>
    </recommendedName>
</protein>
<keyword evidence="1" id="KW-0547">Nucleotide-binding</keyword>
<dbReference type="GO" id="GO:0016787">
    <property type="term" value="F:hydrolase activity"/>
    <property type="evidence" value="ECO:0007669"/>
    <property type="project" value="UniProtKB-KW"/>
</dbReference>
<dbReference type="Pfam" id="PF11969">
    <property type="entry name" value="DcpS_C"/>
    <property type="match status" value="1"/>
</dbReference>
<organism evidence="3 4">
    <name type="scientific">Agaricus bisporus var. burnettii</name>
    <dbReference type="NCBI Taxonomy" id="192524"/>
    <lineage>
        <taxon>Eukaryota</taxon>
        <taxon>Fungi</taxon>
        <taxon>Dikarya</taxon>
        <taxon>Basidiomycota</taxon>
        <taxon>Agaricomycotina</taxon>
        <taxon>Agaricomycetes</taxon>
        <taxon>Agaricomycetidae</taxon>
        <taxon>Agaricales</taxon>
        <taxon>Agaricineae</taxon>
        <taxon>Agaricaceae</taxon>
        <taxon>Agaricus</taxon>
    </lineage>
</organism>
<dbReference type="Gene3D" id="3.30.428.10">
    <property type="entry name" value="HIT-like"/>
    <property type="match status" value="1"/>
</dbReference>
<keyword evidence="2" id="KW-0378">Hydrolase</keyword>
<evidence type="ECO:0000256" key="1">
    <source>
        <dbReference type="ARBA" id="ARBA00022741"/>
    </source>
</evidence>
<gene>
    <name evidence="3" type="ORF">Agabi119p4_5642</name>
</gene>
<dbReference type="SUPFAM" id="SSF54197">
    <property type="entry name" value="HIT-like"/>
    <property type="match status" value="1"/>
</dbReference>
<proteinExistence type="predicted"/>
<dbReference type="GO" id="GO:0000166">
    <property type="term" value="F:nucleotide binding"/>
    <property type="evidence" value="ECO:0007669"/>
    <property type="project" value="UniProtKB-KW"/>
</dbReference>
<evidence type="ECO:0008006" key="5">
    <source>
        <dbReference type="Google" id="ProtNLM"/>
    </source>
</evidence>
<evidence type="ECO:0000313" key="3">
    <source>
        <dbReference type="EMBL" id="KAF7773475.1"/>
    </source>
</evidence>
<dbReference type="Proteomes" id="UP000629468">
    <property type="component" value="Unassembled WGS sequence"/>
</dbReference>
<reference evidence="3 4" key="1">
    <citation type="journal article" name="Sci. Rep.">
        <title>Telomere-to-telomere assembled and centromere annotated genomes of the two main subspecies of the button mushroom Agaricus bisporus reveal especially polymorphic chromosome ends.</title>
        <authorList>
            <person name="Sonnenberg A.S.M."/>
            <person name="Sedaghat-Telgerd N."/>
            <person name="Lavrijssen B."/>
            <person name="Ohm R.A."/>
            <person name="Hendrickx P.M."/>
            <person name="Scholtmeijer K."/>
            <person name="Baars J.J.P."/>
            <person name="van Peer A."/>
        </authorList>
    </citation>
    <scope>NUCLEOTIDE SEQUENCE [LARGE SCALE GENOMIC DNA]</scope>
    <source>
        <strain evidence="3 4">H119_p4</strain>
    </source>
</reference>
<dbReference type="PANTHER" id="PTHR12486:SF5">
    <property type="entry name" value="ADENOSINE 5'-MONOPHOSPHORAMIDASE HINT3"/>
    <property type="match status" value="1"/>
</dbReference>
<dbReference type="AlphaFoldDB" id="A0A8H7F200"/>
<accession>A0A8H7F200</accession>
<comment type="caution">
    <text evidence="3">The sequence shown here is derived from an EMBL/GenBank/DDBJ whole genome shotgun (WGS) entry which is preliminary data.</text>
</comment>
<dbReference type="PANTHER" id="PTHR12486">
    <property type="entry name" value="APRATAXIN-RELATED"/>
    <property type="match status" value="1"/>
</dbReference>
<sequence length="125" mass="14345">MFSFWRRPATCEFCNVSSANGFNVIYEDSNFLAFTDIRPAARVHVQIRNRQSVHSLKKEDVALLRSMRAIGNKILDDHNVNFAMRKMGFHIPPFNSPLNTLLAEVMAHIKKHKFPALLNLSSDRC</sequence>